<dbReference type="InterPro" id="IPR036097">
    <property type="entry name" value="HisK_dim/P_sf"/>
</dbReference>
<sequence length="853" mass="92640">MSNLKASPVRLRLLITLLLGAVALGVTLYLSTAVVRDLRLLNSARSDNVQWTLSQAEVEFLEYDLHLNTSLGNLDPDLRTLRREFDIFYSRINTLRQASIYSALRDVPEFSRNLRIVQTFLDRTVDTIDASDTALTGALPELIERAEAVRPNVRQLANSGLNYFAEDSDRRRSNIAVTLMQMAAVVTVLLVTLLLLALYLAYLNAQNVRRRAEIVQASERMKIVTGTALDAVVVSDAEGRILDFNAAAEQIFGYSAAEAIGADLGGLIVPDHHRAAHAAGMERMRVHGEKRVVGKGRIKLEAKRATGEVFPVEFAIQSAQTDEGEIFIAFLRDISHRVKAEADLVAARDQALAGEKAKTDFLATMSHEIRTPLNGLLGNLSLLRDTKLSARQARYINNMDTSGKLLMNHISDVLDITKYDAGKLHLRPVQMNISTLLQDIIDNQSGAASANDTTLDWGWIGPPADWIHADRDRIQHILMNVIGNAVKFTQAGRVSVQAEVLSAPDSAPELHVTVSDTGIGMDDTLQSQIFDDFLTGDSSYDREVGGTGLGLGIARRFVQALGGGIDVESTLGEGSTFLIRFPITPIAAPAATGPHRRLRSGELRPSRVLLVEDNEINRVVAREMLVAAGHRVTEAANGKVAVDLAQNKTFDLILMDISMPVMDGRTATRQIRDGNGVSARTPIVALTANAMAEEQQAFLSDGMNDILTKPLTRDGLMQVIANHVHRDTDPPAFAKDASKAVAGAYLDDLRETLGVEALRPLLDRFVTEVNDTLAFLADHHSHAPAEIAARAHRIAGSAATLGAVELRAGLIAVETAANAGDEKGMAKAIAALPAIWFVTRPQMRADRDDAPDA</sequence>
<dbReference type="Gene3D" id="1.10.287.130">
    <property type="match status" value="1"/>
</dbReference>
<dbReference type="OrthoDB" id="9801651at2"/>
<dbReference type="Gene3D" id="3.40.50.2300">
    <property type="match status" value="1"/>
</dbReference>
<keyword evidence="5" id="KW-0997">Cell inner membrane</keyword>
<name>A0A369TL02_9RHOB</name>
<accession>A0A369TL02</accession>
<dbReference type="Pfam" id="PF00072">
    <property type="entry name" value="Response_reg"/>
    <property type="match status" value="1"/>
</dbReference>
<evidence type="ECO:0000256" key="4">
    <source>
        <dbReference type="ARBA" id="ARBA00022475"/>
    </source>
</evidence>
<dbReference type="Gene3D" id="1.20.120.160">
    <property type="entry name" value="HPT domain"/>
    <property type="match status" value="1"/>
</dbReference>
<dbReference type="Pfam" id="PF00512">
    <property type="entry name" value="HisKA"/>
    <property type="match status" value="1"/>
</dbReference>
<keyword evidence="10" id="KW-0547">Nucleotide-binding</keyword>
<keyword evidence="10" id="KW-0067">ATP-binding</keyword>
<dbReference type="InterPro" id="IPR005467">
    <property type="entry name" value="His_kinase_dom"/>
</dbReference>
<dbReference type="PANTHER" id="PTHR43047">
    <property type="entry name" value="TWO-COMPONENT HISTIDINE PROTEIN KINASE"/>
    <property type="match status" value="1"/>
</dbReference>
<dbReference type="SMART" id="SM00387">
    <property type="entry name" value="HATPase_c"/>
    <property type="match status" value="1"/>
</dbReference>
<evidence type="ECO:0000256" key="2">
    <source>
        <dbReference type="ARBA" id="ARBA00004429"/>
    </source>
</evidence>
<dbReference type="EC" id="2.7.13.3" evidence="3"/>
<keyword evidence="11 15" id="KW-1133">Transmembrane helix</keyword>
<dbReference type="SUPFAM" id="SSF47384">
    <property type="entry name" value="Homodimeric domain of signal transducing histidine kinase"/>
    <property type="match status" value="1"/>
</dbReference>
<dbReference type="CDD" id="cd00082">
    <property type="entry name" value="HisKA"/>
    <property type="match status" value="1"/>
</dbReference>
<keyword evidence="9" id="KW-0418">Kinase</keyword>
<dbReference type="PROSITE" id="PS50109">
    <property type="entry name" value="HIS_KIN"/>
    <property type="match status" value="1"/>
</dbReference>
<dbReference type="InterPro" id="IPR000014">
    <property type="entry name" value="PAS"/>
</dbReference>
<evidence type="ECO:0000313" key="19">
    <source>
        <dbReference type="EMBL" id="RDD66009.1"/>
    </source>
</evidence>
<feature type="domain" description="Response regulatory" evidence="17">
    <location>
        <begin position="607"/>
        <end position="724"/>
    </location>
</feature>
<keyword evidence="12" id="KW-0902">Two-component regulatory system</keyword>
<gene>
    <name evidence="19" type="ORF">DU478_12440</name>
</gene>
<dbReference type="PRINTS" id="PR00344">
    <property type="entry name" value="BCTRLSENSOR"/>
</dbReference>
<evidence type="ECO:0000256" key="12">
    <source>
        <dbReference type="ARBA" id="ARBA00023012"/>
    </source>
</evidence>
<evidence type="ECO:0000256" key="6">
    <source>
        <dbReference type="ARBA" id="ARBA00022553"/>
    </source>
</evidence>
<dbReference type="Gene3D" id="3.30.450.20">
    <property type="entry name" value="PAS domain"/>
    <property type="match status" value="1"/>
</dbReference>
<dbReference type="InterPro" id="IPR011006">
    <property type="entry name" value="CheY-like_superfamily"/>
</dbReference>
<evidence type="ECO:0000256" key="10">
    <source>
        <dbReference type="ARBA" id="ARBA00022840"/>
    </source>
</evidence>
<dbReference type="PROSITE" id="PS50110">
    <property type="entry name" value="RESPONSE_REGULATORY"/>
    <property type="match status" value="1"/>
</dbReference>
<dbReference type="GO" id="GO:0000155">
    <property type="term" value="F:phosphorelay sensor kinase activity"/>
    <property type="evidence" value="ECO:0007669"/>
    <property type="project" value="InterPro"/>
</dbReference>
<feature type="transmembrane region" description="Helical" evidence="15">
    <location>
        <begin position="179"/>
        <end position="202"/>
    </location>
</feature>
<dbReference type="Proteomes" id="UP000253977">
    <property type="component" value="Unassembled WGS sequence"/>
</dbReference>
<evidence type="ECO:0000256" key="13">
    <source>
        <dbReference type="ARBA" id="ARBA00023136"/>
    </source>
</evidence>
<dbReference type="InterPro" id="IPR035965">
    <property type="entry name" value="PAS-like_dom_sf"/>
</dbReference>
<dbReference type="Pfam" id="PF01627">
    <property type="entry name" value="Hpt"/>
    <property type="match status" value="1"/>
</dbReference>
<feature type="transmembrane region" description="Helical" evidence="15">
    <location>
        <begin position="12"/>
        <end position="35"/>
    </location>
</feature>
<keyword evidence="6 14" id="KW-0597">Phosphoprotein</keyword>
<evidence type="ECO:0000256" key="7">
    <source>
        <dbReference type="ARBA" id="ARBA00022679"/>
    </source>
</evidence>
<dbReference type="EMBL" id="QPMK01000008">
    <property type="protein sequence ID" value="RDD66009.1"/>
    <property type="molecule type" value="Genomic_DNA"/>
</dbReference>
<evidence type="ECO:0000256" key="8">
    <source>
        <dbReference type="ARBA" id="ARBA00022692"/>
    </source>
</evidence>
<evidence type="ECO:0000256" key="9">
    <source>
        <dbReference type="ARBA" id="ARBA00022777"/>
    </source>
</evidence>
<dbReference type="SMART" id="SM00448">
    <property type="entry name" value="REC"/>
    <property type="match status" value="1"/>
</dbReference>
<keyword evidence="8 15" id="KW-0812">Transmembrane</keyword>
<feature type="domain" description="Histidine kinase" evidence="16">
    <location>
        <begin position="364"/>
        <end position="585"/>
    </location>
</feature>
<keyword evidence="7" id="KW-0808">Transferase</keyword>
<dbReference type="InterPro" id="IPR003661">
    <property type="entry name" value="HisK_dim/P_dom"/>
</dbReference>
<dbReference type="SUPFAM" id="SSF52172">
    <property type="entry name" value="CheY-like"/>
    <property type="match status" value="1"/>
</dbReference>
<evidence type="ECO:0000256" key="15">
    <source>
        <dbReference type="SAM" id="Phobius"/>
    </source>
</evidence>
<comment type="subcellular location">
    <subcellularLocation>
        <location evidence="2">Cell inner membrane</location>
        <topology evidence="2">Multi-pass membrane protein</topology>
    </subcellularLocation>
</comment>
<dbReference type="InterPro" id="IPR001789">
    <property type="entry name" value="Sig_transdc_resp-reg_receiver"/>
</dbReference>
<dbReference type="InterPro" id="IPR003594">
    <property type="entry name" value="HATPase_dom"/>
</dbReference>
<dbReference type="NCBIfam" id="TIGR00229">
    <property type="entry name" value="sensory_box"/>
    <property type="match status" value="1"/>
</dbReference>
<dbReference type="CDD" id="cd00130">
    <property type="entry name" value="PAS"/>
    <property type="match status" value="1"/>
</dbReference>
<dbReference type="InterPro" id="IPR008207">
    <property type="entry name" value="Sig_transdc_His_kin_Hpt_dom"/>
</dbReference>
<evidence type="ECO:0000256" key="5">
    <source>
        <dbReference type="ARBA" id="ARBA00022519"/>
    </source>
</evidence>
<dbReference type="Pfam" id="PF00989">
    <property type="entry name" value="PAS"/>
    <property type="match status" value="1"/>
</dbReference>
<organism evidence="19 20">
    <name type="scientific">Thalassococcus profundi</name>
    <dbReference type="NCBI Taxonomy" id="2282382"/>
    <lineage>
        <taxon>Bacteria</taxon>
        <taxon>Pseudomonadati</taxon>
        <taxon>Pseudomonadota</taxon>
        <taxon>Alphaproteobacteria</taxon>
        <taxon>Rhodobacterales</taxon>
        <taxon>Roseobacteraceae</taxon>
        <taxon>Thalassococcus</taxon>
    </lineage>
</organism>
<dbReference type="GO" id="GO:0006355">
    <property type="term" value="P:regulation of DNA-templated transcription"/>
    <property type="evidence" value="ECO:0007669"/>
    <property type="project" value="InterPro"/>
</dbReference>
<dbReference type="Pfam" id="PF02518">
    <property type="entry name" value="HATPase_c"/>
    <property type="match status" value="1"/>
</dbReference>
<dbReference type="SUPFAM" id="SSF47226">
    <property type="entry name" value="Histidine-containing phosphotransfer domain, HPT domain"/>
    <property type="match status" value="1"/>
</dbReference>
<dbReference type="InterPro" id="IPR013767">
    <property type="entry name" value="PAS_fold"/>
</dbReference>
<dbReference type="AlphaFoldDB" id="A0A369TL02"/>
<evidence type="ECO:0000259" key="17">
    <source>
        <dbReference type="PROSITE" id="PS50110"/>
    </source>
</evidence>
<dbReference type="SMART" id="SM00388">
    <property type="entry name" value="HisKA"/>
    <property type="match status" value="1"/>
</dbReference>
<comment type="caution">
    <text evidence="19">The sequence shown here is derived from an EMBL/GenBank/DDBJ whole genome shotgun (WGS) entry which is preliminary data.</text>
</comment>
<evidence type="ECO:0000259" key="16">
    <source>
        <dbReference type="PROSITE" id="PS50109"/>
    </source>
</evidence>
<dbReference type="InterPro" id="IPR004358">
    <property type="entry name" value="Sig_transdc_His_kin-like_C"/>
</dbReference>
<dbReference type="CDD" id="cd17546">
    <property type="entry name" value="REC_hyHK_CKI1_RcsC-like"/>
    <property type="match status" value="1"/>
</dbReference>
<dbReference type="CDD" id="cd16922">
    <property type="entry name" value="HATPase_EvgS-ArcB-TorS-like"/>
    <property type="match status" value="1"/>
</dbReference>
<dbReference type="GO" id="GO:0005886">
    <property type="term" value="C:plasma membrane"/>
    <property type="evidence" value="ECO:0007669"/>
    <property type="project" value="UniProtKB-SubCell"/>
</dbReference>
<evidence type="ECO:0000259" key="18">
    <source>
        <dbReference type="PROSITE" id="PS50112"/>
    </source>
</evidence>
<dbReference type="Gene3D" id="3.30.565.10">
    <property type="entry name" value="Histidine kinase-like ATPase, C-terminal domain"/>
    <property type="match status" value="1"/>
</dbReference>
<evidence type="ECO:0000256" key="14">
    <source>
        <dbReference type="PROSITE-ProRule" id="PRU00169"/>
    </source>
</evidence>
<keyword evidence="13 15" id="KW-0472">Membrane</keyword>
<keyword evidence="4" id="KW-1003">Cell membrane</keyword>
<dbReference type="PROSITE" id="PS50112">
    <property type="entry name" value="PAS"/>
    <property type="match status" value="1"/>
</dbReference>
<evidence type="ECO:0000256" key="11">
    <source>
        <dbReference type="ARBA" id="ARBA00022989"/>
    </source>
</evidence>
<feature type="modified residue" description="4-aspartylphosphate" evidence="14">
    <location>
        <position position="656"/>
    </location>
</feature>
<protein>
    <recommendedName>
        <fullName evidence="3">histidine kinase</fullName>
        <ecNumber evidence="3">2.7.13.3</ecNumber>
    </recommendedName>
</protein>
<evidence type="ECO:0000256" key="1">
    <source>
        <dbReference type="ARBA" id="ARBA00000085"/>
    </source>
</evidence>
<dbReference type="RefSeq" id="WP_114511284.1">
    <property type="nucleotide sequence ID" value="NZ_QPMK01000008.1"/>
</dbReference>
<keyword evidence="20" id="KW-1185">Reference proteome</keyword>
<evidence type="ECO:0000313" key="20">
    <source>
        <dbReference type="Proteomes" id="UP000253977"/>
    </source>
</evidence>
<dbReference type="PANTHER" id="PTHR43047:SF64">
    <property type="entry name" value="HISTIDINE KINASE CONTAINING CHEY-HOMOLOGOUS RECEIVER DOMAIN AND PAS DOMAIN-RELATED"/>
    <property type="match status" value="1"/>
</dbReference>
<dbReference type="InterPro" id="IPR036641">
    <property type="entry name" value="HPT_dom_sf"/>
</dbReference>
<dbReference type="SUPFAM" id="SSF55785">
    <property type="entry name" value="PYP-like sensor domain (PAS domain)"/>
    <property type="match status" value="1"/>
</dbReference>
<evidence type="ECO:0000256" key="3">
    <source>
        <dbReference type="ARBA" id="ARBA00012438"/>
    </source>
</evidence>
<reference evidence="19 20" key="1">
    <citation type="submission" date="2018-07" db="EMBL/GenBank/DDBJ databases">
        <title>Thalassococcus profundi sp. nov., a marine bacterium isolated from deep seawater of Okinawa Trough.</title>
        <authorList>
            <person name="Yu M."/>
        </authorList>
    </citation>
    <scope>NUCLEOTIDE SEQUENCE [LARGE SCALE GENOMIC DNA]</scope>
    <source>
        <strain evidence="19 20">WRAS1</strain>
    </source>
</reference>
<proteinExistence type="predicted"/>
<comment type="catalytic activity">
    <reaction evidence="1">
        <text>ATP + protein L-histidine = ADP + protein N-phospho-L-histidine.</text>
        <dbReference type="EC" id="2.7.13.3"/>
    </reaction>
</comment>
<feature type="domain" description="PAS" evidence="18">
    <location>
        <begin position="217"/>
        <end position="271"/>
    </location>
</feature>
<dbReference type="InterPro" id="IPR036890">
    <property type="entry name" value="HATPase_C_sf"/>
</dbReference>
<dbReference type="SUPFAM" id="SSF55874">
    <property type="entry name" value="ATPase domain of HSP90 chaperone/DNA topoisomerase II/histidine kinase"/>
    <property type="match status" value="1"/>
</dbReference>
<dbReference type="SMART" id="SM00091">
    <property type="entry name" value="PAS"/>
    <property type="match status" value="1"/>
</dbReference>